<dbReference type="HOGENOM" id="CLU_2414935_0_0_1"/>
<dbReference type="Proteomes" id="UP000030854">
    <property type="component" value="Unassembled WGS sequence"/>
</dbReference>
<gene>
    <name evidence="1" type="ORF">EV44_g0267</name>
</gene>
<evidence type="ECO:0000313" key="1">
    <source>
        <dbReference type="EMBL" id="KHJ35589.1"/>
    </source>
</evidence>
<sequence>MIQPVQAAVIFLLGTKGIGWLDNWRDTKALECDNKFASLEYMISSLRAVEANTTPSKLTIYAASIAPNKAEGCNRSNNQAEAIKLNDGKFII</sequence>
<keyword evidence="2" id="KW-1185">Reference proteome</keyword>
<proteinExistence type="predicted"/>
<name>A0A0B1PG63_UNCNE</name>
<dbReference type="AlphaFoldDB" id="A0A0B1PG63"/>
<reference evidence="1 2" key="1">
    <citation type="journal article" date="2014" name="BMC Genomics">
        <title>Adaptive genomic structural variation in the grape powdery mildew pathogen, Erysiphe necator.</title>
        <authorList>
            <person name="Jones L."/>
            <person name="Riaz S."/>
            <person name="Morales-Cruz A."/>
            <person name="Amrine K.C."/>
            <person name="McGuire B."/>
            <person name="Gubler W.D."/>
            <person name="Walker M.A."/>
            <person name="Cantu D."/>
        </authorList>
    </citation>
    <scope>NUCLEOTIDE SEQUENCE [LARGE SCALE GENOMIC DNA]</scope>
    <source>
        <strain evidence="2">c</strain>
    </source>
</reference>
<comment type="caution">
    <text evidence="1">The sequence shown here is derived from an EMBL/GenBank/DDBJ whole genome shotgun (WGS) entry which is preliminary data.</text>
</comment>
<evidence type="ECO:0000313" key="2">
    <source>
        <dbReference type="Proteomes" id="UP000030854"/>
    </source>
</evidence>
<protein>
    <submittedName>
        <fullName evidence="1">Uncharacterized protein</fullName>
    </submittedName>
</protein>
<accession>A0A0B1PG63</accession>
<dbReference type="EMBL" id="JNVN01000340">
    <property type="protein sequence ID" value="KHJ35589.1"/>
    <property type="molecule type" value="Genomic_DNA"/>
</dbReference>
<organism evidence="1 2">
    <name type="scientific">Uncinula necator</name>
    <name type="common">Grape powdery mildew</name>
    <dbReference type="NCBI Taxonomy" id="52586"/>
    <lineage>
        <taxon>Eukaryota</taxon>
        <taxon>Fungi</taxon>
        <taxon>Dikarya</taxon>
        <taxon>Ascomycota</taxon>
        <taxon>Pezizomycotina</taxon>
        <taxon>Leotiomycetes</taxon>
        <taxon>Erysiphales</taxon>
        <taxon>Erysiphaceae</taxon>
        <taxon>Erysiphe</taxon>
    </lineage>
</organism>